<feature type="transmembrane region" description="Helical" evidence="1">
    <location>
        <begin position="36"/>
        <end position="57"/>
    </location>
</feature>
<feature type="transmembrane region" description="Helical" evidence="1">
    <location>
        <begin position="72"/>
        <end position="92"/>
    </location>
</feature>
<evidence type="ECO:0000256" key="1">
    <source>
        <dbReference type="SAM" id="Phobius"/>
    </source>
</evidence>
<keyword evidence="1" id="KW-1133">Transmembrane helix</keyword>
<sequence length="142" mass="16246">MAKEKNPKLFLYSILLPVIWLALGVTIDMVAPEIRLGVGGLVLIIYVTLAIICWRFAKEFKRYFTRKEKIRLVVYFTAWAVLCESLALLTLLPDMNQMVLLVSLGVTTIIDTLIMSLSVHFISKRLIGYFLKKDHVEMVKQA</sequence>
<protein>
    <submittedName>
        <fullName evidence="2">Uncharacterized protein</fullName>
    </submittedName>
</protein>
<dbReference type="AlphaFoldDB" id="A0A7Y4B7X4"/>
<name>A0A7Y4B7X4_VIBAL</name>
<feature type="transmembrane region" description="Helical" evidence="1">
    <location>
        <begin position="9"/>
        <end position="30"/>
    </location>
</feature>
<organism evidence="2 3">
    <name type="scientific">Vibrio alginolyticus</name>
    <dbReference type="NCBI Taxonomy" id="663"/>
    <lineage>
        <taxon>Bacteria</taxon>
        <taxon>Pseudomonadati</taxon>
        <taxon>Pseudomonadota</taxon>
        <taxon>Gammaproteobacteria</taxon>
        <taxon>Vibrionales</taxon>
        <taxon>Vibrionaceae</taxon>
        <taxon>Vibrio</taxon>
    </lineage>
</organism>
<reference evidence="2 3" key="1">
    <citation type="submission" date="2019-09" db="EMBL/GenBank/DDBJ databases">
        <title>Draft genome sequencing and comparative genomics of hatchery-associated Vibrios.</title>
        <authorList>
            <person name="Kehlet-Delgado H."/>
            <person name="Mueller R.S."/>
        </authorList>
    </citation>
    <scope>NUCLEOTIDE SEQUENCE [LARGE SCALE GENOMIC DNA]</scope>
    <source>
        <strain evidence="2 3">081416A</strain>
    </source>
</reference>
<dbReference type="RefSeq" id="WP_054866691.1">
    <property type="nucleotide sequence ID" value="NZ_VTYF01000036.1"/>
</dbReference>
<proteinExistence type="predicted"/>
<dbReference type="EMBL" id="VTYF01000036">
    <property type="protein sequence ID" value="NOI12165.1"/>
    <property type="molecule type" value="Genomic_DNA"/>
</dbReference>
<evidence type="ECO:0000313" key="3">
    <source>
        <dbReference type="Proteomes" id="UP000532247"/>
    </source>
</evidence>
<comment type="caution">
    <text evidence="2">The sequence shown here is derived from an EMBL/GenBank/DDBJ whole genome shotgun (WGS) entry which is preliminary data.</text>
</comment>
<gene>
    <name evidence="2" type="ORF">F0254_25540</name>
</gene>
<feature type="transmembrane region" description="Helical" evidence="1">
    <location>
        <begin position="98"/>
        <end position="122"/>
    </location>
</feature>
<evidence type="ECO:0000313" key="2">
    <source>
        <dbReference type="EMBL" id="NOI12165.1"/>
    </source>
</evidence>
<keyword evidence="1" id="KW-0812">Transmembrane</keyword>
<accession>A0A7Y4B7X4</accession>
<dbReference type="Proteomes" id="UP000532247">
    <property type="component" value="Unassembled WGS sequence"/>
</dbReference>
<keyword evidence="1" id="KW-0472">Membrane</keyword>